<gene>
    <name evidence="2" type="ORF">HJC23_001376</name>
</gene>
<feature type="compositionally biased region" description="Basic and acidic residues" evidence="1">
    <location>
        <begin position="423"/>
        <end position="441"/>
    </location>
</feature>
<organism evidence="2 3">
    <name type="scientific">Cyclotella cryptica</name>
    <dbReference type="NCBI Taxonomy" id="29204"/>
    <lineage>
        <taxon>Eukaryota</taxon>
        <taxon>Sar</taxon>
        <taxon>Stramenopiles</taxon>
        <taxon>Ochrophyta</taxon>
        <taxon>Bacillariophyta</taxon>
        <taxon>Coscinodiscophyceae</taxon>
        <taxon>Thalassiosirophycidae</taxon>
        <taxon>Stephanodiscales</taxon>
        <taxon>Stephanodiscaceae</taxon>
        <taxon>Cyclotella</taxon>
    </lineage>
</organism>
<protein>
    <submittedName>
        <fullName evidence="2">Uncharacterized protein</fullName>
    </submittedName>
</protein>
<feature type="compositionally biased region" description="Basic and acidic residues" evidence="1">
    <location>
        <begin position="452"/>
        <end position="476"/>
    </location>
</feature>
<keyword evidence="3" id="KW-1185">Reference proteome</keyword>
<feature type="compositionally biased region" description="Polar residues" evidence="1">
    <location>
        <begin position="1"/>
        <end position="20"/>
    </location>
</feature>
<feature type="compositionally biased region" description="Polar residues" evidence="1">
    <location>
        <begin position="275"/>
        <end position="288"/>
    </location>
</feature>
<feature type="compositionally biased region" description="Low complexity" evidence="1">
    <location>
        <begin position="327"/>
        <end position="336"/>
    </location>
</feature>
<dbReference type="AlphaFoldDB" id="A0ABD3P8R6"/>
<name>A0ABD3P8R6_9STRA</name>
<feature type="compositionally biased region" description="Basic residues" evidence="1">
    <location>
        <begin position="65"/>
        <end position="80"/>
    </location>
</feature>
<feature type="region of interest" description="Disordered" evidence="1">
    <location>
        <begin position="1"/>
        <end position="113"/>
    </location>
</feature>
<dbReference type="EMBL" id="JABMIG020000241">
    <property type="protein sequence ID" value="KAL3784177.1"/>
    <property type="molecule type" value="Genomic_DNA"/>
</dbReference>
<feature type="compositionally biased region" description="Low complexity" evidence="1">
    <location>
        <begin position="28"/>
        <end position="42"/>
    </location>
</feature>
<dbReference type="Proteomes" id="UP001516023">
    <property type="component" value="Unassembled WGS sequence"/>
</dbReference>
<feature type="compositionally biased region" description="Basic and acidic residues" evidence="1">
    <location>
        <begin position="525"/>
        <end position="537"/>
    </location>
</feature>
<feature type="compositionally biased region" description="Basic residues" evidence="1">
    <location>
        <begin position="538"/>
        <end position="550"/>
    </location>
</feature>
<feature type="compositionally biased region" description="Acidic residues" evidence="1">
    <location>
        <begin position="709"/>
        <end position="725"/>
    </location>
</feature>
<sequence length="725" mass="80932">MSSMNRNGSPLISEPMVNQFQHDDYFRHASTNSSSAHSAYSNQEPQHIIEDISSDDGNTASHSHSSSHHSNRRSQSRSRSHKPEFSSPSTARLAKQPQRSFSRRTSLGGTTIYKTPDMAKMDKFLRSSGLRLKPDGTCQFLFETTRFIIETTTDIEETGEFLFYCSLGKLRELRENFGRSQRNLLKMLALWNEELQMDGNEDTGLLRIDSSKEDGPHVSFIYYGQMENISSSEQFQELLDQFVDDALDFFDKLNNGEVDEDPSPIQTGSFGGASNHGSNHVGNQSNMGSAKSLKSHSTSTTVSSHSSDEGPPLYANHGPKGHSFHRTTSPPHSAATTTAYAPEFVSSSTSLNNSSLDKSGTGTKKSVFSKVISSLRTKNDPTVAMAFIDPSNPSSAFVVDKNAAASAGGLEERVKPTIVISRKGAERKEMSPHSDGRDSTRNHHAKHAASFHVDESSRHRSSRKEGSKSFYDDRTTRSSKRTSLADVQEDDRRPSYVSKRSSQPSVGEDSYDKKHYPNKCASFYDSKRPSISDESSRKSKSFHHTSKSKRSSLNQEECSDFSGSVHRVDKKLSHNTSFNRSVDILNESVTSEQQYNASLGGFNYSEPVLPSHSGKSKKSSLRHKQVRVQKDTHQDQQQQERVLHNNPSGHRRKTLNDAERPKPSHKHQRGAHTADRAMKGYYERHNAYPPPPPPRTGSKWSMKNLANDNEYESDECSVVEEGLYD</sequence>
<evidence type="ECO:0000256" key="1">
    <source>
        <dbReference type="SAM" id="MobiDB-lite"/>
    </source>
</evidence>
<reference evidence="2 3" key="1">
    <citation type="journal article" date="2020" name="G3 (Bethesda)">
        <title>Improved Reference Genome for Cyclotella cryptica CCMP332, a Model for Cell Wall Morphogenesis, Salinity Adaptation, and Lipid Production in Diatoms (Bacillariophyta).</title>
        <authorList>
            <person name="Roberts W.R."/>
            <person name="Downey K.M."/>
            <person name="Ruck E.C."/>
            <person name="Traller J.C."/>
            <person name="Alverson A.J."/>
        </authorList>
    </citation>
    <scope>NUCLEOTIDE SEQUENCE [LARGE SCALE GENOMIC DNA]</scope>
    <source>
        <strain evidence="2 3">CCMP332</strain>
    </source>
</reference>
<proteinExistence type="predicted"/>
<feature type="compositionally biased region" description="Basic and acidic residues" evidence="1">
    <location>
        <begin position="672"/>
        <end position="686"/>
    </location>
</feature>
<feature type="region of interest" description="Disordered" evidence="1">
    <location>
        <begin position="253"/>
        <end position="336"/>
    </location>
</feature>
<evidence type="ECO:0000313" key="2">
    <source>
        <dbReference type="EMBL" id="KAL3784177.1"/>
    </source>
</evidence>
<accession>A0ABD3P8R6</accession>
<evidence type="ECO:0000313" key="3">
    <source>
        <dbReference type="Proteomes" id="UP001516023"/>
    </source>
</evidence>
<feature type="compositionally biased region" description="Polar residues" evidence="1">
    <location>
        <begin position="97"/>
        <end position="113"/>
    </location>
</feature>
<dbReference type="CDD" id="cd16364">
    <property type="entry name" value="T3SC_I-like"/>
    <property type="match status" value="1"/>
</dbReference>
<feature type="compositionally biased region" description="Low complexity" evidence="1">
    <location>
        <begin position="289"/>
        <end position="305"/>
    </location>
</feature>
<feature type="compositionally biased region" description="Basic residues" evidence="1">
    <location>
        <begin position="614"/>
        <end position="627"/>
    </location>
</feature>
<feature type="region of interest" description="Disordered" evidence="1">
    <location>
        <begin position="606"/>
        <end position="725"/>
    </location>
</feature>
<feature type="region of interest" description="Disordered" evidence="1">
    <location>
        <begin position="416"/>
        <end position="557"/>
    </location>
</feature>
<feature type="compositionally biased region" description="Polar residues" evidence="1">
    <location>
        <begin position="698"/>
        <end position="707"/>
    </location>
</feature>
<comment type="caution">
    <text evidence="2">The sequence shown here is derived from an EMBL/GenBank/DDBJ whole genome shotgun (WGS) entry which is preliminary data.</text>
</comment>